<comment type="subcellular location">
    <subcellularLocation>
        <location evidence="1">Nucleus</location>
    </subcellularLocation>
</comment>
<evidence type="ECO:0000256" key="2">
    <source>
        <dbReference type="ARBA" id="ARBA00022664"/>
    </source>
</evidence>
<name>A0A6A6VKH2_9PLEO</name>
<evidence type="ECO:0000256" key="1">
    <source>
        <dbReference type="ARBA" id="ARBA00004123"/>
    </source>
</evidence>
<keyword evidence="5" id="KW-0539">Nucleus</keyword>
<evidence type="ECO:0000256" key="4">
    <source>
        <dbReference type="ARBA" id="ARBA00023187"/>
    </source>
</evidence>
<dbReference type="Proteomes" id="UP000799440">
    <property type="component" value="Unassembled WGS sequence"/>
</dbReference>
<dbReference type="Pfam" id="PF23240">
    <property type="entry name" value="HAT_PRP39_N"/>
    <property type="match status" value="1"/>
</dbReference>
<evidence type="ECO:0000313" key="8">
    <source>
        <dbReference type="Proteomes" id="UP000799440"/>
    </source>
</evidence>
<keyword evidence="2" id="KW-0507">mRNA processing</keyword>
<dbReference type="Pfam" id="PF23241">
    <property type="entry name" value="HAT_PRP39_C"/>
    <property type="match status" value="1"/>
</dbReference>
<dbReference type="FunFam" id="1.25.40.10:FF:000064">
    <property type="entry name" value="Putative pre-mrna-processing factor 39"/>
    <property type="match status" value="1"/>
</dbReference>
<keyword evidence="8" id="KW-1185">Reference proteome</keyword>
<dbReference type="GO" id="GO:0005685">
    <property type="term" value="C:U1 snRNP"/>
    <property type="evidence" value="ECO:0007669"/>
    <property type="project" value="TreeGrafter"/>
</dbReference>
<proteinExistence type="inferred from homology"/>
<comment type="similarity">
    <text evidence="6">Belongs to the PRP39 family.</text>
</comment>
<dbReference type="InterPro" id="IPR011990">
    <property type="entry name" value="TPR-like_helical_dom_sf"/>
</dbReference>
<dbReference type="GO" id="GO:0030627">
    <property type="term" value="F:pre-mRNA 5'-splice site binding"/>
    <property type="evidence" value="ECO:0007669"/>
    <property type="project" value="TreeGrafter"/>
</dbReference>
<dbReference type="GO" id="GO:0071004">
    <property type="term" value="C:U2-type prespliceosome"/>
    <property type="evidence" value="ECO:0007669"/>
    <property type="project" value="TreeGrafter"/>
</dbReference>
<keyword evidence="4" id="KW-0508">mRNA splicing</keyword>
<dbReference type="OrthoDB" id="10265668at2759"/>
<dbReference type="GO" id="GO:0000243">
    <property type="term" value="C:commitment complex"/>
    <property type="evidence" value="ECO:0007669"/>
    <property type="project" value="TreeGrafter"/>
</dbReference>
<organism evidence="7 8">
    <name type="scientific">Sporormia fimetaria CBS 119925</name>
    <dbReference type="NCBI Taxonomy" id="1340428"/>
    <lineage>
        <taxon>Eukaryota</taxon>
        <taxon>Fungi</taxon>
        <taxon>Dikarya</taxon>
        <taxon>Ascomycota</taxon>
        <taxon>Pezizomycotina</taxon>
        <taxon>Dothideomycetes</taxon>
        <taxon>Pleosporomycetidae</taxon>
        <taxon>Pleosporales</taxon>
        <taxon>Sporormiaceae</taxon>
        <taxon>Sporormia</taxon>
    </lineage>
</organism>
<dbReference type="SMART" id="SM00386">
    <property type="entry name" value="HAT"/>
    <property type="match status" value="8"/>
</dbReference>
<gene>
    <name evidence="7" type="ORF">M011DRAFT_465307</name>
</gene>
<dbReference type="FunFam" id="1.25.40.10:FF:000451">
    <property type="entry name" value="mRNA splicing protein (Prp39), putative"/>
    <property type="match status" value="1"/>
</dbReference>
<dbReference type="GO" id="GO:0000395">
    <property type="term" value="P:mRNA 5'-splice site recognition"/>
    <property type="evidence" value="ECO:0007669"/>
    <property type="project" value="TreeGrafter"/>
</dbReference>
<protein>
    <submittedName>
        <fullName evidence="7">Uncharacterized protein</fullName>
    </submittedName>
</protein>
<dbReference type="SUPFAM" id="SSF48452">
    <property type="entry name" value="TPR-like"/>
    <property type="match status" value="1"/>
</dbReference>
<sequence length="551" mass="63831">MFPHDRGSIALVSYTGDENAREIKEALDKVIADEDSHENWESLVTKASELEGGVNKHSSPAAIALVRHVYDCFLAKFPLFFGYWHKYADMEFGIGGTETAEMVYERGVAAIPISVDLWTQYCNFKMTTSHDNDVIRDLFERALGFVELDFLAAPLWTKYVEFEERINETARVTKVYERMIHIPMYNGSRSYETFRTLLASRPLDEVTDPKTLQQCTEKITKDPQNAGRSELEIERLVRAELDAHYYQLYCSVNEQVHKRWTFENSIKRPYFHVTDLDDAELVNWRSYLDFEESEGDEKRIMYLYERALVCCALYEEFWLRYARWLYAQGKNEDARIVYMRASCIFVPIAQPTVRLHWARFEEELGYISIARDIHIAMLDQLPEHVETMLSLAGLERRHEGVPAAIQRLEEYINETSPSIGAQLTAEQARLLWQCAGDADGARNVFKERYSRYTASSEFWTAYLNFEIMQPSSDPEEAHTRIKEVYDSMRKHGGFSPTALKDLTKIYTNYLLDRGGKKAAEEYMQLDKELNGARQLLHKPAEGASTASKPRQ</sequence>
<dbReference type="AlphaFoldDB" id="A0A6A6VKH2"/>
<evidence type="ECO:0000256" key="6">
    <source>
        <dbReference type="ARBA" id="ARBA00038019"/>
    </source>
</evidence>
<dbReference type="PANTHER" id="PTHR17204:SF5">
    <property type="entry name" value="PRE-MRNA-PROCESSING FACTOR 39"/>
    <property type="match status" value="1"/>
</dbReference>
<dbReference type="Gene3D" id="1.25.40.10">
    <property type="entry name" value="Tetratricopeptide repeat domain"/>
    <property type="match status" value="2"/>
</dbReference>
<evidence type="ECO:0000256" key="3">
    <source>
        <dbReference type="ARBA" id="ARBA00022737"/>
    </source>
</evidence>
<dbReference type="InterPro" id="IPR003107">
    <property type="entry name" value="HAT"/>
</dbReference>
<dbReference type="EMBL" id="MU006565">
    <property type="protein sequence ID" value="KAF2749627.1"/>
    <property type="molecule type" value="Genomic_DNA"/>
</dbReference>
<accession>A0A6A6VKH2</accession>
<keyword evidence="3" id="KW-0677">Repeat</keyword>
<reference evidence="7" key="1">
    <citation type="journal article" date="2020" name="Stud. Mycol.">
        <title>101 Dothideomycetes genomes: a test case for predicting lifestyles and emergence of pathogens.</title>
        <authorList>
            <person name="Haridas S."/>
            <person name="Albert R."/>
            <person name="Binder M."/>
            <person name="Bloem J."/>
            <person name="Labutti K."/>
            <person name="Salamov A."/>
            <person name="Andreopoulos B."/>
            <person name="Baker S."/>
            <person name="Barry K."/>
            <person name="Bills G."/>
            <person name="Bluhm B."/>
            <person name="Cannon C."/>
            <person name="Castanera R."/>
            <person name="Culley D."/>
            <person name="Daum C."/>
            <person name="Ezra D."/>
            <person name="Gonzalez J."/>
            <person name="Henrissat B."/>
            <person name="Kuo A."/>
            <person name="Liang C."/>
            <person name="Lipzen A."/>
            <person name="Lutzoni F."/>
            <person name="Magnuson J."/>
            <person name="Mondo S."/>
            <person name="Nolan M."/>
            <person name="Ohm R."/>
            <person name="Pangilinan J."/>
            <person name="Park H.-J."/>
            <person name="Ramirez L."/>
            <person name="Alfaro M."/>
            <person name="Sun H."/>
            <person name="Tritt A."/>
            <person name="Yoshinaga Y."/>
            <person name="Zwiers L.-H."/>
            <person name="Turgeon B."/>
            <person name="Goodwin S."/>
            <person name="Spatafora J."/>
            <person name="Crous P."/>
            <person name="Grigoriev I."/>
        </authorList>
    </citation>
    <scope>NUCLEOTIDE SEQUENCE</scope>
    <source>
        <strain evidence="7">CBS 119925</strain>
    </source>
</reference>
<dbReference type="PANTHER" id="PTHR17204">
    <property type="entry name" value="PRE-MRNA PROCESSING PROTEIN PRP39-RELATED"/>
    <property type="match status" value="1"/>
</dbReference>
<evidence type="ECO:0000313" key="7">
    <source>
        <dbReference type="EMBL" id="KAF2749627.1"/>
    </source>
</evidence>
<dbReference type="InterPro" id="IPR059164">
    <property type="entry name" value="HAT_PRP39_C"/>
</dbReference>
<evidence type="ECO:0000256" key="5">
    <source>
        <dbReference type="ARBA" id="ARBA00023242"/>
    </source>
</evidence>